<dbReference type="GO" id="GO:0097550">
    <property type="term" value="C:transcription preinitiation complex"/>
    <property type="evidence" value="ECO:0007669"/>
    <property type="project" value="TreeGrafter"/>
</dbReference>
<evidence type="ECO:0000256" key="1">
    <source>
        <dbReference type="ARBA" id="ARBA00023015"/>
    </source>
</evidence>
<evidence type="ECO:0000313" key="4">
    <source>
        <dbReference type="EMBL" id="PON81059.1"/>
    </source>
</evidence>
<comment type="caution">
    <text evidence="4">The sequence shown here is derived from an EMBL/GenBank/DDBJ whole genome shotgun (WGS) entry which is preliminary data.</text>
</comment>
<dbReference type="InterPro" id="IPR000812">
    <property type="entry name" value="TFIIB"/>
</dbReference>
<keyword evidence="2" id="KW-0804">Transcription</keyword>
<organism evidence="4 5">
    <name type="scientific">Trema orientale</name>
    <name type="common">Charcoal tree</name>
    <name type="synonym">Celtis orientalis</name>
    <dbReference type="NCBI Taxonomy" id="63057"/>
    <lineage>
        <taxon>Eukaryota</taxon>
        <taxon>Viridiplantae</taxon>
        <taxon>Streptophyta</taxon>
        <taxon>Embryophyta</taxon>
        <taxon>Tracheophyta</taxon>
        <taxon>Spermatophyta</taxon>
        <taxon>Magnoliopsida</taxon>
        <taxon>eudicotyledons</taxon>
        <taxon>Gunneridae</taxon>
        <taxon>Pentapetalae</taxon>
        <taxon>rosids</taxon>
        <taxon>fabids</taxon>
        <taxon>Rosales</taxon>
        <taxon>Cannabaceae</taxon>
        <taxon>Trema</taxon>
    </lineage>
</organism>
<dbReference type="GO" id="GO:0005634">
    <property type="term" value="C:nucleus"/>
    <property type="evidence" value="ECO:0007669"/>
    <property type="project" value="TreeGrafter"/>
</dbReference>
<dbReference type="AlphaFoldDB" id="A0A2P5E686"/>
<dbReference type="InterPro" id="IPR013150">
    <property type="entry name" value="TFIIB_cyclin"/>
</dbReference>
<evidence type="ECO:0000259" key="3">
    <source>
        <dbReference type="Pfam" id="PF00382"/>
    </source>
</evidence>
<dbReference type="GO" id="GO:0070897">
    <property type="term" value="P:transcription preinitiation complex assembly"/>
    <property type="evidence" value="ECO:0007669"/>
    <property type="project" value="InterPro"/>
</dbReference>
<dbReference type="EMBL" id="JXTC01000226">
    <property type="protein sequence ID" value="PON81059.1"/>
    <property type="molecule type" value="Genomic_DNA"/>
</dbReference>
<dbReference type="OrthoDB" id="25790at2759"/>
<accession>A0A2P5E686</accession>
<dbReference type="InParanoid" id="A0A2P5E686"/>
<dbReference type="Proteomes" id="UP000237000">
    <property type="component" value="Unassembled WGS sequence"/>
</dbReference>
<dbReference type="InterPro" id="IPR036915">
    <property type="entry name" value="Cyclin-like_sf"/>
</dbReference>
<keyword evidence="1" id="KW-0805">Transcription regulation</keyword>
<dbReference type="STRING" id="63057.A0A2P5E686"/>
<keyword evidence="5" id="KW-1185">Reference proteome</keyword>
<dbReference type="GO" id="GO:0017025">
    <property type="term" value="F:TBP-class protein binding"/>
    <property type="evidence" value="ECO:0007669"/>
    <property type="project" value="InterPro"/>
</dbReference>
<dbReference type="SUPFAM" id="SSF47954">
    <property type="entry name" value="Cyclin-like"/>
    <property type="match status" value="1"/>
</dbReference>
<reference evidence="5" key="1">
    <citation type="submission" date="2016-06" db="EMBL/GenBank/DDBJ databases">
        <title>Parallel loss of symbiosis genes in relatives of nitrogen-fixing non-legume Parasponia.</title>
        <authorList>
            <person name="Van Velzen R."/>
            <person name="Holmer R."/>
            <person name="Bu F."/>
            <person name="Rutten L."/>
            <person name="Van Zeijl A."/>
            <person name="Liu W."/>
            <person name="Santuari L."/>
            <person name="Cao Q."/>
            <person name="Sharma T."/>
            <person name="Shen D."/>
            <person name="Roswanjaya Y."/>
            <person name="Wardhani T."/>
            <person name="Kalhor M.S."/>
            <person name="Jansen J."/>
            <person name="Van den Hoogen J."/>
            <person name="Gungor B."/>
            <person name="Hartog M."/>
            <person name="Hontelez J."/>
            <person name="Verver J."/>
            <person name="Yang W.-C."/>
            <person name="Schijlen E."/>
            <person name="Repin R."/>
            <person name="Schilthuizen M."/>
            <person name="Schranz E."/>
            <person name="Heidstra R."/>
            <person name="Miyata K."/>
            <person name="Fedorova E."/>
            <person name="Kohlen W."/>
            <person name="Bisseling T."/>
            <person name="Smit S."/>
            <person name="Geurts R."/>
        </authorList>
    </citation>
    <scope>NUCLEOTIDE SEQUENCE [LARGE SCALE GENOMIC DNA]</scope>
    <source>
        <strain evidence="5">cv. RG33-2</strain>
    </source>
</reference>
<dbReference type="Gene3D" id="1.10.472.10">
    <property type="entry name" value="Cyclin-like"/>
    <property type="match status" value="1"/>
</dbReference>
<feature type="domain" description="Transcription factor TFIIB cyclin-like" evidence="3">
    <location>
        <begin position="39"/>
        <end position="109"/>
    </location>
</feature>
<evidence type="ECO:0000313" key="5">
    <source>
        <dbReference type="Proteomes" id="UP000237000"/>
    </source>
</evidence>
<name>A0A2P5E686_TREOI</name>
<proteinExistence type="predicted"/>
<dbReference type="PANTHER" id="PTHR11618">
    <property type="entry name" value="TRANSCRIPTION INITIATION FACTOR IIB-RELATED"/>
    <property type="match status" value="1"/>
</dbReference>
<protein>
    <submittedName>
        <fullName evidence="4">TFIIB transcription factor</fullName>
    </submittedName>
</protein>
<sequence length="149" mass="16693">MSDAFCSDFKRRLQTDSSPMCGCAHLHMSDRDSVSKPKFETIDAMSDGLGLASTIKDRANEIFKMVEDHKFFMGRIHENKDAYLAACLRIAYDEENKLQPPIDICSVANGARRQQICDAQLTIMNKLGLVRGVILDFVSPPEIEGRIPL</sequence>
<dbReference type="Pfam" id="PF00382">
    <property type="entry name" value="TFIIB"/>
    <property type="match status" value="1"/>
</dbReference>
<dbReference type="PANTHER" id="PTHR11618:SF78">
    <property type="entry name" value="TRANSCRIPTION INITIATION FACTOR IIB-2"/>
    <property type="match status" value="1"/>
</dbReference>
<evidence type="ECO:0000256" key="2">
    <source>
        <dbReference type="ARBA" id="ARBA00023163"/>
    </source>
</evidence>
<gene>
    <name evidence="4" type="ORF">TorRG33x02_231770</name>
</gene>